<dbReference type="GO" id="GO:0016020">
    <property type="term" value="C:membrane"/>
    <property type="evidence" value="ECO:0007669"/>
    <property type="project" value="UniProtKB-SubCell"/>
</dbReference>
<evidence type="ECO:0000256" key="7">
    <source>
        <dbReference type="SAM" id="Phobius"/>
    </source>
</evidence>
<dbReference type="Pfam" id="PF00127">
    <property type="entry name" value="Copper-bind"/>
    <property type="match status" value="1"/>
</dbReference>
<dbReference type="PROSITE" id="PS51318">
    <property type="entry name" value="TAT"/>
    <property type="match status" value="1"/>
</dbReference>
<dbReference type="InterPro" id="IPR028871">
    <property type="entry name" value="BlueCu_1_BS"/>
</dbReference>
<evidence type="ECO:0000256" key="1">
    <source>
        <dbReference type="ARBA" id="ARBA00004370"/>
    </source>
</evidence>
<evidence type="ECO:0000256" key="3">
    <source>
        <dbReference type="ARBA" id="ARBA00022723"/>
    </source>
</evidence>
<gene>
    <name evidence="9" type="ORF">KTS45_14300</name>
</gene>
<accession>A0A8J7YBW0</accession>
<evidence type="ECO:0000256" key="2">
    <source>
        <dbReference type="ARBA" id="ARBA00022448"/>
    </source>
</evidence>
<dbReference type="GO" id="GO:0009055">
    <property type="term" value="F:electron transfer activity"/>
    <property type="evidence" value="ECO:0007669"/>
    <property type="project" value="InterPro"/>
</dbReference>
<dbReference type="Proteomes" id="UP000766550">
    <property type="component" value="Unassembled WGS sequence"/>
</dbReference>
<evidence type="ECO:0000256" key="5">
    <source>
        <dbReference type="ARBA" id="ARBA00023008"/>
    </source>
</evidence>
<keyword evidence="10" id="KW-1185">Reference proteome</keyword>
<dbReference type="CDD" id="cd04220">
    <property type="entry name" value="Halocyanin"/>
    <property type="match status" value="1"/>
</dbReference>
<dbReference type="Gene3D" id="2.60.40.420">
    <property type="entry name" value="Cupredoxins - blue copper proteins"/>
    <property type="match status" value="1"/>
</dbReference>
<feature type="domain" description="Blue (type 1) copper" evidence="8">
    <location>
        <begin position="46"/>
        <end position="149"/>
    </location>
</feature>
<dbReference type="InterPro" id="IPR000923">
    <property type="entry name" value="BlueCu_1"/>
</dbReference>
<keyword evidence="7" id="KW-1133">Transmembrane helix</keyword>
<evidence type="ECO:0000313" key="10">
    <source>
        <dbReference type="Proteomes" id="UP000766550"/>
    </source>
</evidence>
<keyword evidence="3" id="KW-0479">Metal-binding</keyword>
<keyword evidence="2" id="KW-0813">Transport</keyword>
<dbReference type="PANTHER" id="PTHR34192:SF10">
    <property type="entry name" value="PLASTOCYANIN MAJOR ISOFORM, CHLOROPLASTIC-RELATED"/>
    <property type="match status" value="1"/>
</dbReference>
<evidence type="ECO:0000256" key="6">
    <source>
        <dbReference type="ARBA" id="ARBA00023136"/>
    </source>
</evidence>
<dbReference type="InterPro" id="IPR008972">
    <property type="entry name" value="Cupredoxin"/>
</dbReference>
<keyword evidence="6 7" id="KW-0472">Membrane</keyword>
<keyword evidence="5" id="KW-0186">Copper</keyword>
<keyword evidence="7" id="KW-0812">Transmembrane</keyword>
<dbReference type="SUPFAM" id="SSF49503">
    <property type="entry name" value="Cupredoxins"/>
    <property type="match status" value="1"/>
</dbReference>
<protein>
    <submittedName>
        <fullName evidence="9">Halocyanin</fullName>
    </submittedName>
</protein>
<name>A0A8J7YBW0_9EURY</name>
<dbReference type="EMBL" id="JAHQXF010000002">
    <property type="protein sequence ID" value="MBV0925374.1"/>
    <property type="molecule type" value="Genomic_DNA"/>
</dbReference>
<evidence type="ECO:0000313" key="9">
    <source>
        <dbReference type="EMBL" id="MBV0925374.1"/>
    </source>
</evidence>
<proteinExistence type="predicted"/>
<dbReference type="RefSeq" id="WP_162318204.1">
    <property type="nucleotide sequence ID" value="NZ_JAHQXF010000002.1"/>
</dbReference>
<feature type="transmembrane region" description="Helical" evidence="7">
    <location>
        <begin position="172"/>
        <end position="193"/>
    </location>
</feature>
<dbReference type="GO" id="GO:0005507">
    <property type="term" value="F:copper ion binding"/>
    <property type="evidence" value="ECO:0007669"/>
    <property type="project" value="InterPro"/>
</dbReference>
<comment type="subcellular location">
    <subcellularLocation>
        <location evidence="1">Membrane</location>
    </subcellularLocation>
</comment>
<dbReference type="PANTHER" id="PTHR34192">
    <property type="entry name" value="PLASTOCYANIN MAJOR ISOFORM, CHLOROPLASTIC-RELATED"/>
    <property type="match status" value="1"/>
</dbReference>
<sequence>MGDQSPQPEVSRREFFRLAAGGAAAAATAGRAAAQEGDGEGGETVTVEMTDDLVFDPSELTIAPGTTVVWENVGGIGHSVTAYEDEIPAEAEYFTSGGLESEQAARQAYPSEGDVAGGETYEHTFDVEGEYGYFCIPHEGAGMVASLTVTTEPQGGGDGGVQEGLPSVPEGAVTVGVGAAATIFAVFVLAYVFTKYGGDYGEE</sequence>
<keyword evidence="4" id="KW-0249">Electron transport</keyword>
<dbReference type="InterPro" id="IPR006311">
    <property type="entry name" value="TAT_signal"/>
</dbReference>
<reference evidence="9 10" key="1">
    <citation type="submission" date="2021-06" db="EMBL/GenBank/DDBJ databases">
        <title>New haloarchaea isolates fom saline soil.</title>
        <authorList>
            <person name="Duran-Viseras A."/>
            <person name="Sanchez-Porro C.S."/>
            <person name="Ventosa A."/>
        </authorList>
    </citation>
    <scope>NUCLEOTIDE SEQUENCE [LARGE SCALE GENOMIC DNA]</scope>
    <source>
        <strain evidence="9 10">JCM 183640</strain>
    </source>
</reference>
<comment type="caution">
    <text evidence="9">The sequence shown here is derived from an EMBL/GenBank/DDBJ whole genome shotgun (WGS) entry which is preliminary data.</text>
</comment>
<dbReference type="AlphaFoldDB" id="A0A8J7YBW0"/>
<evidence type="ECO:0000259" key="8">
    <source>
        <dbReference type="Pfam" id="PF00127"/>
    </source>
</evidence>
<evidence type="ECO:0000256" key="4">
    <source>
        <dbReference type="ARBA" id="ARBA00022982"/>
    </source>
</evidence>
<dbReference type="OrthoDB" id="4392at2157"/>
<organism evidence="9 10">
    <name type="scientific">Haloarcula limicola</name>
    <dbReference type="NCBI Taxonomy" id="1429915"/>
    <lineage>
        <taxon>Archaea</taxon>
        <taxon>Methanobacteriati</taxon>
        <taxon>Methanobacteriota</taxon>
        <taxon>Stenosarchaea group</taxon>
        <taxon>Halobacteria</taxon>
        <taxon>Halobacteriales</taxon>
        <taxon>Haloarculaceae</taxon>
        <taxon>Haloarcula</taxon>
    </lineage>
</organism>
<dbReference type="PROSITE" id="PS00196">
    <property type="entry name" value="COPPER_BLUE"/>
    <property type="match status" value="1"/>
</dbReference>